<evidence type="ECO:0000313" key="11">
    <source>
        <dbReference type="EMBL" id="MPM52310.1"/>
    </source>
</evidence>
<evidence type="ECO:0000256" key="2">
    <source>
        <dbReference type="ARBA" id="ARBA00011955"/>
    </source>
</evidence>
<proteinExistence type="predicted"/>
<keyword evidence="4" id="KW-0285">Flavoprotein</keyword>
<organism evidence="11">
    <name type="scientific">bioreactor metagenome</name>
    <dbReference type="NCBI Taxonomy" id="1076179"/>
    <lineage>
        <taxon>unclassified sequences</taxon>
        <taxon>metagenomes</taxon>
        <taxon>ecological metagenomes</taxon>
    </lineage>
</organism>
<dbReference type="EC" id="2.7.1.180" evidence="2"/>
<keyword evidence="5 11" id="KW-0808">Transferase</keyword>
<reference evidence="11" key="1">
    <citation type="submission" date="2019-08" db="EMBL/GenBank/DDBJ databases">
        <authorList>
            <person name="Kucharzyk K."/>
            <person name="Murdoch R.W."/>
            <person name="Higgins S."/>
            <person name="Loffler F."/>
        </authorList>
    </citation>
    <scope>NUCLEOTIDE SEQUENCE</scope>
</reference>
<dbReference type="InterPro" id="IPR003374">
    <property type="entry name" value="ApbE-like_sf"/>
</dbReference>
<evidence type="ECO:0000256" key="4">
    <source>
        <dbReference type="ARBA" id="ARBA00022630"/>
    </source>
</evidence>
<accession>A0A645AGI3</accession>
<comment type="catalytic activity">
    <reaction evidence="10">
        <text>L-threonyl-[protein] + FAD = FMN-L-threonyl-[protein] + AMP + H(+)</text>
        <dbReference type="Rhea" id="RHEA:36847"/>
        <dbReference type="Rhea" id="RHEA-COMP:11060"/>
        <dbReference type="Rhea" id="RHEA-COMP:11061"/>
        <dbReference type="ChEBI" id="CHEBI:15378"/>
        <dbReference type="ChEBI" id="CHEBI:30013"/>
        <dbReference type="ChEBI" id="CHEBI:57692"/>
        <dbReference type="ChEBI" id="CHEBI:74257"/>
        <dbReference type="ChEBI" id="CHEBI:456215"/>
        <dbReference type="EC" id="2.7.1.180"/>
    </reaction>
</comment>
<dbReference type="EMBL" id="VSSQ01013806">
    <property type="protein sequence ID" value="MPM52310.1"/>
    <property type="molecule type" value="Genomic_DNA"/>
</dbReference>
<evidence type="ECO:0000256" key="8">
    <source>
        <dbReference type="ARBA" id="ARBA00022842"/>
    </source>
</evidence>
<evidence type="ECO:0000256" key="9">
    <source>
        <dbReference type="ARBA" id="ARBA00031306"/>
    </source>
</evidence>
<evidence type="ECO:0000256" key="3">
    <source>
        <dbReference type="ARBA" id="ARBA00016337"/>
    </source>
</evidence>
<evidence type="ECO:0000256" key="10">
    <source>
        <dbReference type="ARBA" id="ARBA00048540"/>
    </source>
</evidence>
<keyword evidence="6" id="KW-0479">Metal-binding</keyword>
<dbReference type="PANTHER" id="PTHR30040">
    <property type="entry name" value="THIAMINE BIOSYNTHESIS LIPOPROTEIN APBE"/>
    <property type="match status" value="1"/>
</dbReference>
<keyword evidence="8" id="KW-0460">Magnesium</keyword>
<protein>
    <recommendedName>
        <fullName evidence="3">FAD:protein FMN transferase</fullName>
        <ecNumber evidence="2">2.7.1.180</ecNumber>
    </recommendedName>
    <alternativeName>
        <fullName evidence="9">Flavin transferase</fullName>
    </alternativeName>
</protein>
<comment type="cofactor">
    <cofactor evidence="1">
        <name>Mg(2+)</name>
        <dbReference type="ChEBI" id="CHEBI:18420"/>
    </cofactor>
</comment>
<dbReference type="SUPFAM" id="SSF143631">
    <property type="entry name" value="ApbE-like"/>
    <property type="match status" value="1"/>
</dbReference>
<dbReference type="PANTHER" id="PTHR30040:SF2">
    <property type="entry name" value="FAD:PROTEIN FMN TRANSFERASE"/>
    <property type="match status" value="1"/>
</dbReference>
<comment type="caution">
    <text evidence="11">The sequence shown here is derived from an EMBL/GenBank/DDBJ whole genome shotgun (WGS) entry which is preliminary data.</text>
</comment>
<keyword evidence="7" id="KW-0274">FAD</keyword>
<dbReference type="Gene3D" id="3.10.520.10">
    <property type="entry name" value="ApbE-like domains"/>
    <property type="match status" value="1"/>
</dbReference>
<dbReference type="GO" id="GO:0046872">
    <property type="term" value="F:metal ion binding"/>
    <property type="evidence" value="ECO:0007669"/>
    <property type="project" value="UniProtKB-KW"/>
</dbReference>
<dbReference type="GO" id="GO:0016740">
    <property type="term" value="F:transferase activity"/>
    <property type="evidence" value="ECO:0007669"/>
    <property type="project" value="UniProtKB-KW"/>
</dbReference>
<evidence type="ECO:0000256" key="6">
    <source>
        <dbReference type="ARBA" id="ARBA00022723"/>
    </source>
</evidence>
<evidence type="ECO:0000256" key="5">
    <source>
        <dbReference type="ARBA" id="ARBA00022679"/>
    </source>
</evidence>
<name>A0A645AGI3_9ZZZZ</name>
<sequence>MVHGLSGGAFDVSASPLFNIWGFGFGKKETVTSGKIDSALALTGMDKIRLEGNRFVFEVPGMSMNFNAIAQGYTSDVIAQEFDRLGIANYLVEVGGEIACKGKNREGKEWSVGIDKPVEGNIIQGADIQDVILLPGGGLATSGNYRKFYEEDGKVFSHTIDPSTGYPVRHNLLSATIIAPDAMTADAYATWFMVVGLEKAIEIIESDTTIEGYLVYALDGEYKVYRSKGIKTRD</sequence>
<dbReference type="Pfam" id="PF02424">
    <property type="entry name" value="ApbE"/>
    <property type="match status" value="1"/>
</dbReference>
<dbReference type="AlphaFoldDB" id="A0A645AGI3"/>
<evidence type="ECO:0000256" key="7">
    <source>
        <dbReference type="ARBA" id="ARBA00022827"/>
    </source>
</evidence>
<evidence type="ECO:0000256" key="1">
    <source>
        <dbReference type="ARBA" id="ARBA00001946"/>
    </source>
</evidence>
<gene>
    <name evidence="11" type="primary">apbE_29</name>
    <name evidence="11" type="ORF">SDC9_99069</name>
</gene>
<dbReference type="InterPro" id="IPR024932">
    <property type="entry name" value="ApbE"/>
</dbReference>